<gene>
    <name evidence="2" type="ORF">F4W09_05005</name>
</gene>
<sequence length="126" mass="13657">MKNPVGWFEIYVNDITRAKQFYEAVFNIQLSELTPPSEGNSLQMWAFPSDMQVYGASGALVQMSGVAAGGNSTLIYFSCEDCADEAARIGEAGGKIHESKTSIGEYGFIVLAFDTEGNMIGLHSMK</sequence>
<dbReference type="EMBL" id="VXLD01000002">
    <property type="protein sequence ID" value="KAB1858097.1"/>
    <property type="molecule type" value="Genomic_DNA"/>
</dbReference>
<evidence type="ECO:0000313" key="3">
    <source>
        <dbReference type="Proteomes" id="UP000325788"/>
    </source>
</evidence>
<evidence type="ECO:0000259" key="1">
    <source>
        <dbReference type="PROSITE" id="PS51819"/>
    </source>
</evidence>
<dbReference type="CDD" id="cd07247">
    <property type="entry name" value="SgaA_N_like"/>
    <property type="match status" value="1"/>
</dbReference>
<organism evidence="2 3">
    <name type="scientific">Acinetobacter tandoii</name>
    <dbReference type="NCBI Taxonomy" id="202954"/>
    <lineage>
        <taxon>Bacteria</taxon>
        <taxon>Pseudomonadati</taxon>
        <taxon>Pseudomonadota</taxon>
        <taxon>Gammaproteobacteria</taxon>
        <taxon>Moraxellales</taxon>
        <taxon>Moraxellaceae</taxon>
        <taxon>Acinetobacter</taxon>
    </lineage>
</organism>
<dbReference type="InterPro" id="IPR004360">
    <property type="entry name" value="Glyas_Fos-R_dOase_dom"/>
</dbReference>
<dbReference type="RefSeq" id="WP_151504205.1">
    <property type="nucleotide sequence ID" value="NZ_JBBCMB010000003.1"/>
</dbReference>
<dbReference type="PANTHER" id="PTHR33993">
    <property type="entry name" value="GLYOXALASE-RELATED"/>
    <property type="match status" value="1"/>
</dbReference>
<dbReference type="InterPro" id="IPR029068">
    <property type="entry name" value="Glyas_Bleomycin-R_OHBP_Dase"/>
</dbReference>
<evidence type="ECO:0000313" key="2">
    <source>
        <dbReference type="EMBL" id="KAB1858097.1"/>
    </source>
</evidence>
<dbReference type="AlphaFoldDB" id="A0A5N4WI36"/>
<dbReference type="PANTHER" id="PTHR33993:SF2">
    <property type="entry name" value="VOC DOMAIN-CONTAINING PROTEIN"/>
    <property type="match status" value="1"/>
</dbReference>
<dbReference type="SUPFAM" id="SSF54593">
    <property type="entry name" value="Glyoxalase/Bleomycin resistance protein/Dihydroxybiphenyl dioxygenase"/>
    <property type="match status" value="1"/>
</dbReference>
<reference evidence="2 3" key="1">
    <citation type="submission" date="2019-09" db="EMBL/GenBank/DDBJ databases">
        <title>Draft genome sequence of Acinetobacter tandoii W4-4-4 isolated from environmental water sample.</title>
        <authorList>
            <person name="Wee S.K."/>
            <person name="Yan B."/>
            <person name="Mustaffa S.B."/>
            <person name="Yap E.P.H."/>
        </authorList>
    </citation>
    <scope>NUCLEOTIDE SEQUENCE [LARGE SCALE GENOMIC DNA]</scope>
    <source>
        <strain evidence="2 3">W4-4-4</strain>
    </source>
</reference>
<comment type="caution">
    <text evidence="2">The sequence shown here is derived from an EMBL/GenBank/DDBJ whole genome shotgun (WGS) entry which is preliminary data.</text>
</comment>
<proteinExistence type="predicted"/>
<name>A0A5N4WI36_9GAMM</name>
<protein>
    <submittedName>
        <fullName evidence="2">VOC family protein</fullName>
    </submittedName>
</protein>
<feature type="domain" description="VOC" evidence="1">
    <location>
        <begin position="4"/>
        <end position="125"/>
    </location>
</feature>
<dbReference type="Gene3D" id="3.10.180.10">
    <property type="entry name" value="2,3-Dihydroxybiphenyl 1,2-Dioxygenase, domain 1"/>
    <property type="match status" value="1"/>
</dbReference>
<dbReference type="Proteomes" id="UP000325788">
    <property type="component" value="Unassembled WGS sequence"/>
</dbReference>
<accession>A0A5N4WI36</accession>
<dbReference type="InterPro" id="IPR037523">
    <property type="entry name" value="VOC_core"/>
</dbReference>
<dbReference type="Pfam" id="PF00903">
    <property type="entry name" value="Glyoxalase"/>
    <property type="match status" value="1"/>
</dbReference>
<dbReference type="InterPro" id="IPR052164">
    <property type="entry name" value="Anthracycline_SecMetBiosynth"/>
</dbReference>
<dbReference type="PROSITE" id="PS51819">
    <property type="entry name" value="VOC"/>
    <property type="match status" value="1"/>
</dbReference>